<keyword evidence="6 12" id="KW-0732">Signal</keyword>
<evidence type="ECO:0000256" key="11">
    <source>
        <dbReference type="PIRSR" id="PIRSR601929-3"/>
    </source>
</evidence>
<dbReference type="AlphaFoldDB" id="A0A8T2T4Q7"/>
<evidence type="ECO:0000256" key="6">
    <source>
        <dbReference type="ARBA" id="ARBA00022729"/>
    </source>
</evidence>
<dbReference type="SUPFAM" id="SSF51182">
    <property type="entry name" value="RmlC-like cupins"/>
    <property type="match status" value="1"/>
</dbReference>
<dbReference type="InterPro" id="IPR019780">
    <property type="entry name" value="Germin_Mn-BS"/>
</dbReference>
<feature type="chain" id="PRO_5035963090" description="Germin-like protein" evidence="12">
    <location>
        <begin position="30"/>
        <end position="228"/>
    </location>
</feature>
<name>A0A8T2T4Q7_CERRI</name>
<dbReference type="CDD" id="cd02241">
    <property type="entry name" value="cupin_OxOx"/>
    <property type="match status" value="1"/>
</dbReference>
<keyword evidence="5 9" id="KW-0479">Metal-binding</keyword>
<feature type="domain" description="Cupin type-1" evidence="13">
    <location>
        <begin position="69"/>
        <end position="219"/>
    </location>
</feature>
<dbReference type="OMA" id="PCINATT"/>
<dbReference type="GO" id="GO:0010497">
    <property type="term" value="P:plasmodesmata-mediated intercellular transport"/>
    <property type="evidence" value="ECO:0007669"/>
    <property type="project" value="UniProtKB-ARBA"/>
</dbReference>
<dbReference type="Proteomes" id="UP000825935">
    <property type="component" value="Chromosome 15"/>
</dbReference>
<evidence type="ECO:0000256" key="9">
    <source>
        <dbReference type="PIRSR" id="PIRSR601929-1"/>
    </source>
</evidence>
<reference evidence="14" key="1">
    <citation type="submission" date="2021-08" db="EMBL/GenBank/DDBJ databases">
        <title>WGS assembly of Ceratopteris richardii.</title>
        <authorList>
            <person name="Marchant D.B."/>
            <person name="Chen G."/>
            <person name="Jenkins J."/>
            <person name="Shu S."/>
            <person name="Leebens-Mack J."/>
            <person name="Grimwood J."/>
            <person name="Schmutz J."/>
            <person name="Soltis P."/>
            <person name="Soltis D."/>
            <person name="Chen Z.-H."/>
        </authorList>
    </citation>
    <scope>NUCLEOTIDE SEQUENCE</scope>
    <source>
        <strain evidence="14">Whitten #5841</strain>
        <tissue evidence="14">Leaf</tissue>
    </source>
</reference>
<feature type="binding site" evidence="10">
    <location>
        <position position="121"/>
    </location>
    <ligand>
        <name>Mn(2+)</name>
        <dbReference type="ChEBI" id="CHEBI:29035"/>
    </ligand>
</feature>
<evidence type="ECO:0000256" key="4">
    <source>
        <dbReference type="ARBA" id="ARBA00022525"/>
    </source>
</evidence>
<evidence type="ECO:0000259" key="13">
    <source>
        <dbReference type="SMART" id="SM00835"/>
    </source>
</evidence>
<evidence type="ECO:0000256" key="8">
    <source>
        <dbReference type="ARBA" id="ARBA00023211"/>
    </source>
</evidence>
<evidence type="ECO:0000256" key="7">
    <source>
        <dbReference type="ARBA" id="ARBA00023157"/>
    </source>
</evidence>
<evidence type="ECO:0000256" key="5">
    <source>
        <dbReference type="ARBA" id="ARBA00022723"/>
    </source>
</evidence>
<feature type="binding site" evidence="10">
    <location>
        <position position="119"/>
    </location>
    <ligand>
        <name>Mn(2+)</name>
        <dbReference type="ChEBI" id="CHEBI:29035"/>
    </ligand>
</feature>
<feature type="binding site" evidence="9">
    <location>
        <position position="126"/>
    </location>
    <ligand>
        <name>oxalate</name>
        <dbReference type="ChEBI" id="CHEBI:30623"/>
    </ligand>
</feature>
<dbReference type="InterPro" id="IPR001929">
    <property type="entry name" value="Germin"/>
</dbReference>
<dbReference type="GO" id="GO:2000280">
    <property type="term" value="P:regulation of root development"/>
    <property type="evidence" value="ECO:0007669"/>
    <property type="project" value="UniProtKB-ARBA"/>
</dbReference>
<dbReference type="InterPro" id="IPR006045">
    <property type="entry name" value="Cupin_1"/>
</dbReference>
<protein>
    <recommendedName>
        <fullName evidence="12">Germin-like protein</fullName>
    </recommendedName>
</protein>
<dbReference type="InterPro" id="IPR011051">
    <property type="entry name" value="RmlC_Cupin_sf"/>
</dbReference>
<keyword evidence="3 12" id="KW-0052">Apoplast</keyword>
<dbReference type="InterPro" id="IPR014710">
    <property type="entry name" value="RmlC-like_jellyroll"/>
</dbReference>
<dbReference type="PROSITE" id="PS00725">
    <property type="entry name" value="GERMIN"/>
    <property type="match status" value="1"/>
</dbReference>
<dbReference type="OrthoDB" id="1921208at2759"/>
<evidence type="ECO:0000256" key="2">
    <source>
        <dbReference type="ARBA" id="ARBA00007456"/>
    </source>
</evidence>
<comment type="subcellular location">
    <subcellularLocation>
        <location evidence="1 12">Secreted</location>
        <location evidence="1 12">Extracellular space</location>
        <location evidence="1 12">Apoplast</location>
    </subcellularLocation>
</comment>
<dbReference type="GO" id="GO:0030145">
    <property type="term" value="F:manganese ion binding"/>
    <property type="evidence" value="ECO:0007669"/>
    <property type="project" value="UniProtKB-UniRule"/>
</dbReference>
<evidence type="ECO:0000256" key="12">
    <source>
        <dbReference type="RuleBase" id="RU366015"/>
    </source>
</evidence>
<dbReference type="GO" id="GO:0009506">
    <property type="term" value="C:plasmodesma"/>
    <property type="evidence" value="ECO:0007669"/>
    <property type="project" value="UniProtKB-ARBA"/>
</dbReference>
<comment type="caution">
    <text evidence="14">The sequence shown here is derived from an EMBL/GenBank/DDBJ whole genome shotgun (WGS) entry which is preliminary data.</text>
</comment>
<feature type="binding site" evidence="9">
    <location>
        <position position="121"/>
    </location>
    <ligand>
        <name>oxalate</name>
        <dbReference type="ChEBI" id="CHEBI:30623"/>
    </ligand>
</feature>
<feature type="signal peptide" evidence="12">
    <location>
        <begin position="1"/>
        <end position="29"/>
    </location>
</feature>
<dbReference type="SMART" id="SM00835">
    <property type="entry name" value="Cupin_1"/>
    <property type="match status" value="1"/>
</dbReference>
<evidence type="ECO:0000313" key="14">
    <source>
        <dbReference type="EMBL" id="KAH7403919.1"/>
    </source>
</evidence>
<evidence type="ECO:0000256" key="10">
    <source>
        <dbReference type="PIRSR" id="PIRSR601929-2"/>
    </source>
</evidence>
<accession>A0A8T2T4Q7</accession>
<feature type="disulfide bond" evidence="11">
    <location>
        <begin position="39"/>
        <end position="55"/>
    </location>
</feature>
<organism evidence="14 15">
    <name type="scientific">Ceratopteris richardii</name>
    <name type="common">Triangle waterfern</name>
    <dbReference type="NCBI Taxonomy" id="49495"/>
    <lineage>
        <taxon>Eukaryota</taxon>
        <taxon>Viridiplantae</taxon>
        <taxon>Streptophyta</taxon>
        <taxon>Embryophyta</taxon>
        <taxon>Tracheophyta</taxon>
        <taxon>Polypodiopsida</taxon>
        <taxon>Polypodiidae</taxon>
        <taxon>Polypodiales</taxon>
        <taxon>Pteridineae</taxon>
        <taxon>Pteridaceae</taxon>
        <taxon>Parkerioideae</taxon>
        <taxon>Ceratopteris</taxon>
    </lineage>
</organism>
<evidence type="ECO:0000256" key="1">
    <source>
        <dbReference type="ARBA" id="ARBA00004271"/>
    </source>
</evidence>
<evidence type="ECO:0000256" key="3">
    <source>
        <dbReference type="ARBA" id="ARBA00022523"/>
    </source>
</evidence>
<gene>
    <name evidence="14" type="ORF">KP509_15G000200</name>
</gene>
<keyword evidence="7 11" id="KW-1015">Disulfide bond</keyword>
<comment type="similarity">
    <text evidence="2 12">Belongs to the germin family.</text>
</comment>
<dbReference type="Gene3D" id="2.60.120.10">
    <property type="entry name" value="Jelly Rolls"/>
    <property type="match status" value="1"/>
</dbReference>
<sequence>MAIRELRCWELLTPLVTAWILIHAGAAFAADADPIFDYCVADSTQSSIFFNGLPCKDPSTVTAADFTSTAFRAPGNTSNPLGIAIAVAAAGPGLPGLNTQSLTLVRFEYAKDGGFVPLHIHPRASELITVTKGAVQVGFIDSSNKFFSTTLYKGDSFLFPRGLIHYQLSVSSSPAKSYSSLNSQNPGIVLLPPNLFGSTPSIPDIVLEKSFSLSKDEVDRIKASFGAS</sequence>
<dbReference type="PANTHER" id="PTHR31238">
    <property type="entry name" value="GERMIN-LIKE PROTEIN SUBFAMILY 3 MEMBER 3"/>
    <property type="match status" value="1"/>
</dbReference>
<dbReference type="EMBL" id="CM035420">
    <property type="protein sequence ID" value="KAH7403919.1"/>
    <property type="molecule type" value="Genomic_DNA"/>
</dbReference>
<dbReference type="Pfam" id="PF00190">
    <property type="entry name" value="Cupin_1"/>
    <property type="match status" value="1"/>
</dbReference>
<dbReference type="FunFam" id="2.60.120.10:FF:000025">
    <property type="entry name" value="germin-like protein subfamily 2 member 1"/>
    <property type="match status" value="1"/>
</dbReference>
<keyword evidence="8 9" id="KW-0464">Manganese</keyword>
<proteinExistence type="inferred from homology"/>
<feature type="binding site" evidence="10">
    <location>
        <position position="165"/>
    </location>
    <ligand>
        <name>Mn(2+)</name>
        <dbReference type="ChEBI" id="CHEBI:29035"/>
    </ligand>
</feature>
<feature type="binding site" evidence="10">
    <location>
        <position position="126"/>
    </location>
    <ligand>
        <name>Mn(2+)</name>
        <dbReference type="ChEBI" id="CHEBI:29035"/>
    </ligand>
</feature>
<dbReference type="GO" id="GO:0048046">
    <property type="term" value="C:apoplast"/>
    <property type="evidence" value="ECO:0007669"/>
    <property type="project" value="UniProtKB-SubCell"/>
</dbReference>
<keyword evidence="4 12" id="KW-0964">Secreted</keyword>
<dbReference type="PRINTS" id="PR00325">
    <property type="entry name" value="GERMIN"/>
</dbReference>
<keyword evidence="15" id="KW-1185">Reference proteome</keyword>
<evidence type="ECO:0000313" key="15">
    <source>
        <dbReference type="Proteomes" id="UP000825935"/>
    </source>
</evidence>